<dbReference type="InterPro" id="IPR002059">
    <property type="entry name" value="CSP_DNA-bd"/>
</dbReference>
<reference evidence="2 3" key="1">
    <citation type="submission" date="2016-10" db="EMBL/GenBank/DDBJ databases">
        <authorList>
            <person name="de Groot N.N."/>
        </authorList>
    </citation>
    <scope>NUCLEOTIDE SEQUENCE [LARGE SCALE GENOMIC DNA]</scope>
    <source>
        <strain evidence="2 3">CGMCC 1.7054</strain>
    </source>
</reference>
<organism evidence="2 3">
    <name type="scientific">Micrococcus terreus</name>
    <dbReference type="NCBI Taxonomy" id="574650"/>
    <lineage>
        <taxon>Bacteria</taxon>
        <taxon>Bacillati</taxon>
        <taxon>Actinomycetota</taxon>
        <taxon>Actinomycetes</taxon>
        <taxon>Micrococcales</taxon>
        <taxon>Micrococcaceae</taxon>
        <taxon>Micrococcus</taxon>
    </lineage>
</organism>
<dbReference type="PROSITE" id="PS51857">
    <property type="entry name" value="CSD_2"/>
    <property type="match status" value="1"/>
</dbReference>
<dbReference type="EMBL" id="FPCG01000006">
    <property type="protein sequence ID" value="SFV23251.1"/>
    <property type="molecule type" value="Genomic_DNA"/>
</dbReference>
<dbReference type="InterPro" id="IPR011129">
    <property type="entry name" value="CSD"/>
</dbReference>
<sequence length="127" mass="13809">MPTGKVKFYDSKKGFGFLHTDDGQEVHLPSSALPSGVTEVRAGTRMEFGVAEGRRGLQALSARIIDSGPSVVRATRRKPEDMAVVMEDLIKWLDSASNGLRKGKYPPRAQAEKIALALRKVADDLDA</sequence>
<accession>A0A1I7MMT9</accession>
<dbReference type="PRINTS" id="PR00050">
    <property type="entry name" value="COLDSHOCK"/>
</dbReference>
<evidence type="ECO:0000313" key="3">
    <source>
        <dbReference type="Proteomes" id="UP000198881"/>
    </source>
</evidence>
<dbReference type="SUPFAM" id="SSF50249">
    <property type="entry name" value="Nucleic acid-binding proteins"/>
    <property type="match status" value="1"/>
</dbReference>
<keyword evidence="2" id="KW-0238">DNA-binding</keyword>
<dbReference type="AlphaFoldDB" id="A0A1I7MMT9"/>
<dbReference type="Proteomes" id="UP000198881">
    <property type="component" value="Unassembled WGS sequence"/>
</dbReference>
<keyword evidence="3" id="KW-1185">Reference proteome</keyword>
<dbReference type="STRING" id="574650.SAMN04487966_106126"/>
<dbReference type="OrthoDB" id="7477356at2"/>
<proteinExistence type="predicted"/>
<dbReference type="SMART" id="SM00357">
    <property type="entry name" value="CSP"/>
    <property type="match status" value="1"/>
</dbReference>
<evidence type="ECO:0000259" key="1">
    <source>
        <dbReference type="PROSITE" id="PS51857"/>
    </source>
</evidence>
<dbReference type="RefSeq" id="WP_091697371.1">
    <property type="nucleotide sequence ID" value="NZ_CAMIGK010000057.1"/>
</dbReference>
<dbReference type="Pfam" id="PF00313">
    <property type="entry name" value="CSD"/>
    <property type="match status" value="1"/>
</dbReference>
<protein>
    <submittedName>
        <fullName evidence="2">Cold-shock DNA-binding protein family</fullName>
    </submittedName>
</protein>
<evidence type="ECO:0000313" key="2">
    <source>
        <dbReference type="EMBL" id="SFV23251.1"/>
    </source>
</evidence>
<dbReference type="InterPro" id="IPR012340">
    <property type="entry name" value="NA-bd_OB-fold"/>
</dbReference>
<name>A0A1I7MMT9_9MICC</name>
<feature type="domain" description="CSD" evidence="1">
    <location>
        <begin position="1"/>
        <end position="64"/>
    </location>
</feature>
<dbReference type="Gene3D" id="2.40.50.140">
    <property type="entry name" value="Nucleic acid-binding proteins"/>
    <property type="match status" value="1"/>
</dbReference>
<dbReference type="GO" id="GO:0003677">
    <property type="term" value="F:DNA binding"/>
    <property type="evidence" value="ECO:0007669"/>
    <property type="project" value="UniProtKB-KW"/>
</dbReference>
<gene>
    <name evidence="2" type="ORF">SAMN04487966_106126</name>
</gene>